<gene>
    <name evidence="2" type="ORF">RSO01_90980</name>
</gene>
<accession>A0A512NSQ0</accession>
<evidence type="ECO:0000259" key="1">
    <source>
        <dbReference type="Pfam" id="PF01068"/>
    </source>
</evidence>
<feature type="domain" description="ATP-dependent DNA ligase family profile" evidence="1">
    <location>
        <begin position="31"/>
        <end position="91"/>
    </location>
</feature>
<sequence length="142" mass="16076">MPLAPAVGRSNRPPKWIKPQLTRLVDEAPTGKEWVHEIKYGGYRMHARIDGGKAVLLTRSGLDWSHRYGRTVEALQRLPVKSAYLDGELCPSMPRGYPFSAGSRQQPWTRARPISSSSMPSTCFSWMERAPHRCLWSSVRPS</sequence>
<dbReference type="OrthoDB" id="9802472at2"/>
<dbReference type="RefSeq" id="WP_147157209.1">
    <property type="nucleotide sequence ID" value="NZ_BKAJ01000274.1"/>
</dbReference>
<keyword evidence="3" id="KW-1185">Reference proteome</keyword>
<evidence type="ECO:0000313" key="3">
    <source>
        <dbReference type="Proteomes" id="UP000321058"/>
    </source>
</evidence>
<dbReference type="Proteomes" id="UP000321058">
    <property type="component" value="Unassembled WGS sequence"/>
</dbReference>
<comment type="caution">
    <text evidence="2">The sequence shown here is derived from an EMBL/GenBank/DDBJ whole genome shotgun (WGS) entry which is preliminary data.</text>
</comment>
<dbReference type="GO" id="GO:0006281">
    <property type="term" value="P:DNA repair"/>
    <property type="evidence" value="ECO:0007669"/>
    <property type="project" value="InterPro"/>
</dbReference>
<name>A0A512NSQ0_9HYPH</name>
<dbReference type="Gene3D" id="3.30.470.30">
    <property type="entry name" value="DNA ligase/mRNA capping enzyme"/>
    <property type="match status" value="1"/>
</dbReference>
<protein>
    <recommendedName>
        <fullName evidence="1">ATP-dependent DNA ligase family profile domain-containing protein</fullName>
    </recommendedName>
</protein>
<dbReference type="EMBL" id="BKAJ01000274">
    <property type="protein sequence ID" value="GEP61932.1"/>
    <property type="molecule type" value="Genomic_DNA"/>
</dbReference>
<dbReference type="GO" id="GO:0003910">
    <property type="term" value="F:DNA ligase (ATP) activity"/>
    <property type="evidence" value="ECO:0007669"/>
    <property type="project" value="InterPro"/>
</dbReference>
<dbReference type="GO" id="GO:0005524">
    <property type="term" value="F:ATP binding"/>
    <property type="evidence" value="ECO:0007669"/>
    <property type="project" value="InterPro"/>
</dbReference>
<reference evidence="2 3" key="1">
    <citation type="submission" date="2019-07" db="EMBL/GenBank/DDBJ databases">
        <title>Whole genome shotgun sequence of Reyranella soli NBRC 108950.</title>
        <authorList>
            <person name="Hosoyama A."/>
            <person name="Uohara A."/>
            <person name="Ohji S."/>
            <person name="Ichikawa N."/>
        </authorList>
    </citation>
    <scope>NUCLEOTIDE SEQUENCE [LARGE SCALE GENOMIC DNA]</scope>
    <source>
        <strain evidence="2 3">NBRC 108950</strain>
    </source>
</reference>
<dbReference type="AlphaFoldDB" id="A0A512NSQ0"/>
<dbReference type="SUPFAM" id="SSF56091">
    <property type="entry name" value="DNA ligase/mRNA capping enzyme, catalytic domain"/>
    <property type="match status" value="1"/>
</dbReference>
<proteinExistence type="predicted"/>
<dbReference type="InterPro" id="IPR012310">
    <property type="entry name" value="DNA_ligase_ATP-dep_cent"/>
</dbReference>
<evidence type="ECO:0000313" key="2">
    <source>
        <dbReference type="EMBL" id="GEP61932.1"/>
    </source>
</evidence>
<dbReference type="Pfam" id="PF01068">
    <property type="entry name" value="DNA_ligase_A_M"/>
    <property type="match status" value="1"/>
</dbReference>
<dbReference type="GO" id="GO:0006310">
    <property type="term" value="P:DNA recombination"/>
    <property type="evidence" value="ECO:0007669"/>
    <property type="project" value="InterPro"/>
</dbReference>
<organism evidence="2 3">
    <name type="scientific">Reyranella soli</name>
    <dbReference type="NCBI Taxonomy" id="1230389"/>
    <lineage>
        <taxon>Bacteria</taxon>
        <taxon>Pseudomonadati</taxon>
        <taxon>Pseudomonadota</taxon>
        <taxon>Alphaproteobacteria</taxon>
        <taxon>Hyphomicrobiales</taxon>
        <taxon>Reyranellaceae</taxon>
        <taxon>Reyranella</taxon>
    </lineage>
</organism>